<dbReference type="AlphaFoldDB" id="A0A5B7ITR6"/>
<protein>
    <submittedName>
        <fullName evidence="2">Uncharacterized protein</fullName>
    </submittedName>
</protein>
<evidence type="ECO:0000313" key="3">
    <source>
        <dbReference type="Proteomes" id="UP000324222"/>
    </source>
</evidence>
<gene>
    <name evidence="2" type="ORF">E2C01_080309</name>
</gene>
<sequence>MVSRRKKIAAFSMGLDGHLAARNRFQGLVAEAVQCGQQHSARTEHKSHSSSEPTKDVRLLIQNSHSVL</sequence>
<evidence type="ECO:0000256" key="1">
    <source>
        <dbReference type="SAM" id="MobiDB-lite"/>
    </source>
</evidence>
<reference evidence="2 3" key="1">
    <citation type="submission" date="2019-05" db="EMBL/GenBank/DDBJ databases">
        <title>Another draft genome of Portunus trituberculatus and its Hox gene families provides insights of decapod evolution.</title>
        <authorList>
            <person name="Jeong J.-H."/>
            <person name="Song I."/>
            <person name="Kim S."/>
            <person name="Choi T."/>
            <person name="Kim D."/>
            <person name="Ryu S."/>
            <person name="Kim W."/>
        </authorList>
    </citation>
    <scope>NUCLEOTIDE SEQUENCE [LARGE SCALE GENOMIC DNA]</scope>
    <source>
        <tissue evidence="2">Muscle</tissue>
    </source>
</reference>
<keyword evidence="3" id="KW-1185">Reference proteome</keyword>
<name>A0A5B7ITR6_PORTR</name>
<proteinExistence type="predicted"/>
<comment type="caution">
    <text evidence="2">The sequence shown here is derived from an EMBL/GenBank/DDBJ whole genome shotgun (WGS) entry which is preliminary data.</text>
</comment>
<organism evidence="2 3">
    <name type="scientific">Portunus trituberculatus</name>
    <name type="common">Swimming crab</name>
    <name type="synonym">Neptunus trituberculatus</name>
    <dbReference type="NCBI Taxonomy" id="210409"/>
    <lineage>
        <taxon>Eukaryota</taxon>
        <taxon>Metazoa</taxon>
        <taxon>Ecdysozoa</taxon>
        <taxon>Arthropoda</taxon>
        <taxon>Crustacea</taxon>
        <taxon>Multicrustacea</taxon>
        <taxon>Malacostraca</taxon>
        <taxon>Eumalacostraca</taxon>
        <taxon>Eucarida</taxon>
        <taxon>Decapoda</taxon>
        <taxon>Pleocyemata</taxon>
        <taxon>Brachyura</taxon>
        <taxon>Eubrachyura</taxon>
        <taxon>Portunoidea</taxon>
        <taxon>Portunidae</taxon>
        <taxon>Portuninae</taxon>
        <taxon>Portunus</taxon>
    </lineage>
</organism>
<feature type="compositionally biased region" description="Basic and acidic residues" evidence="1">
    <location>
        <begin position="41"/>
        <end position="58"/>
    </location>
</feature>
<dbReference type="Proteomes" id="UP000324222">
    <property type="component" value="Unassembled WGS sequence"/>
</dbReference>
<accession>A0A5B7ITR6</accession>
<evidence type="ECO:0000313" key="2">
    <source>
        <dbReference type="EMBL" id="MPC85529.1"/>
    </source>
</evidence>
<feature type="region of interest" description="Disordered" evidence="1">
    <location>
        <begin position="36"/>
        <end position="68"/>
    </location>
</feature>
<dbReference type="EMBL" id="VSRR010068713">
    <property type="protein sequence ID" value="MPC85529.1"/>
    <property type="molecule type" value="Genomic_DNA"/>
</dbReference>